<evidence type="ECO:0000259" key="2">
    <source>
        <dbReference type="Pfam" id="PF08044"/>
    </source>
</evidence>
<dbReference type="InterPro" id="IPR012551">
    <property type="entry name" value="DUF1707_SHOCT-like"/>
</dbReference>
<evidence type="ECO:0000313" key="4">
    <source>
        <dbReference type="Proteomes" id="UP000281738"/>
    </source>
</evidence>
<gene>
    <name evidence="3" type="ORF">EDD33_1822</name>
</gene>
<dbReference type="Pfam" id="PF08044">
    <property type="entry name" value="DUF1707"/>
    <property type="match status" value="1"/>
</dbReference>
<keyword evidence="4" id="KW-1185">Reference proteome</keyword>
<evidence type="ECO:0000256" key="1">
    <source>
        <dbReference type="SAM" id="MobiDB-lite"/>
    </source>
</evidence>
<feature type="compositionally biased region" description="Low complexity" evidence="1">
    <location>
        <begin position="203"/>
        <end position="214"/>
    </location>
</feature>
<proteinExistence type="predicted"/>
<sequence>MFVARESTGIDVPGREHAVSRKRGHVTPLNPGSASYWLAPTGTRTMSDATQPSPGRSMRANSADRDRCTAVLAEGYAAGFLDDRTFEARLDRALTVMTRAELAALVADLPVRPIKQVQTRKTTSRGGRPGGLTRRAWVATGGLAVALTVAGGLIQTGAPPEAAARQVCLATGVAVPENETCPEPTRAQKSLQTLVDRADAAAEQASAAAEGATEGSRLRDLAREADTASGQARSVQAQAQEAWAGGDPNADEVVATAVMRAKNATKVATRAAIEAGQEAAQ</sequence>
<reference evidence="3 4" key="1">
    <citation type="submission" date="2018-11" db="EMBL/GenBank/DDBJ databases">
        <title>Sequencing the genomes of 1000 actinobacteria strains.</title>
        <authorList>
            <person name="Klenk H.-P."/>
        </authorList>
    </citation>
    <scope>NUCLEOTIDE SEQUENCE [LARGE SCALE GENOMIC DNA]</scope>
    <source>
        <strain evidence="3 4">DSM 12652</strain>
    </source>
</reference>
<protein>
    <submittedName>
        <fullName evidence="3">Uncharacterized protein DUF1707</fullName>
    </submittedName>
</protein>
<dbReference type="OrthoDB" id="4772576at2"/>
<dbReference type="AlphaFoldDB" id="A0A3N2CTX5"/>
<comment type="caution">
    <text evidence="3">The sequence shown here is derived from an EMBL/GenBank/DDBJ whole genome shotgun (WGS) entry which is preliminary data.</text>
</comment>
<feature type="domain" description="DUF1707" evidence="2">
    <location>
        <begin position="58"/>
        <end position="110"/>
    </location>
</feature>
<feature type="compositionally biased region" description="Basic and acidic residues" evidence="1">
    <location>
        <begin position="216"/>
        <end position="226"/>
    </location>
</feature>
<name>A0A3N2CTX5_9ACTN</name>
<feature type="compositionally biased region" description="Polar residues" evidence="1">
    <location>
        <begin position="228"/>
        <end position="239"/>
    </location>
</feature>
<evidence type="ECO:0000313" key="3">
    <source>
        <dbReference type="EMBL" id="ROR90965.1"/>
    </source>
</evidence>
<accession>A0A3N2CTX5</accession>
<dbReference type="EMBL" id="RKHO01000001">
    <property type="protein sequence ID" value="ROR90965.1"/>
    <property type="molecule type" value="Genomic_DNA"/>
</dbReference>
<dbReference type="Proteomes" id="UP000281738">
    <property type="component" value="Unassembled WGS sequence"/>
</dbReference>
<organism evidence="3 4">
    <name type="scientific">Nocardioides aurantiacus</name>
    <dbReference type="NCBI Taxonomy" id="86796"/>
    <lineage>
        <taxon>Bacteria</taxon>
        <taxon>Bacillati</taxon>
        <taxon>Actinomycetota</taxon>
        <taxon>Actinomycetes</taxon>
        <taxon>Propionibacteriales</taxon>
        <taxon>Nocardioidaceae</taxon>
        <taxon>Nocardioides</taxon>
    </lineage>
</organism>
<feature type="region of interest" description="Disordered" evidence="1">
    <location>
        <begin position="203"/>
        <end position="248"/>
    </location>
</feature>